<organism evidence="1 2">
    <name type="scientific">Actinokineospora fastidiosa</name>
    <dbReference type="NCBI Taxonomy" id="1816"/>
    <lineage>
        <taxon>Bacteria</taxon>
        <taxon>Bacillati</taxon>
        <taxon>Actinomycetota</taxon>
        <taxon>Actinomycetes</taxon>
        <taxon>Pseudonocardiales</taxon>
        <taxon>Pseudonocardiaceae</taxon>
        <taxon>Actinokineospora</taxon>
    </lineage>
</organism>
<sequence length="220" mass="23475">MRVLGVAAGAAGWVGIAWEETVSAYHAPTIGELVDAADGPRVVAVAMPIGLPDRGHREADVRAAQALGAAVVIAPTRRALTAADRATAAAINRDLDGGAISKQAYDLRPRILEVDRWVRETPHEVVEAHPEVSFAALNGEPLVARKDTWAGARRRHKLLTRAGIHLPDDLGEPGRTATVADVIDAAILTWTARRVVDGEAYSLPEEPEIFDDGLPCAIWV</sequence>
<dbReference type="EMBL" id="BMRB01000001">
    <property type="protein sequence ID" value="GGS24631.1"/>
    <property type="molecule type" value="Genomic_DNA"/>
</dbReference>
<reference evidence="1" key="1">
    <citation type="journal article" date="2014" name="Int. J. Syst. Evol. Microbiol.">
        <title>Complete genome sequence of Corynebacterium casei LMG S-19264T (=DSM 44701T), isolated from a smear-ripened cheese.</title>
        <authorList>
            <consortium name="US DOE Joint Genome Institute (JGI-PGF)"/>
            <person name="Walter F."/>
            <person name="Albersmeier A."/>
            <person name="Kalinowski J."/>
            <person name="Ruckert C."/>
        </authorList>
    </citation>
    <scope>NUCLEOTIDE SEQUENCE</scope>
    <source>
        <strain evidence="1">JCM 3276</strain>
    </source>
</reference>
<dbReference type="Proteomes" id="UP000660680">
    <property type="component" value="Unassembled WGS sequence"/>
</dbReference>
<proteinExistence type="predicted"/>
<reference evidence="1" key="2">
    <citation type="submission" date="2020-09" db="EMBL/GenBank/DDBJ databases">
        <authorList>
            <person name="Sun Q."/>
            <person name="Ohkuma M."/>
        </authorList>
    </citation>
    <scope>NUCLEOTIDE SEQUENCE</scope>
    <source>
        <strain evidence="1">JCM 3276</strain>
    </source>
</reference>
<name>A0A918G8B6_9PSEU</name>
<accession>A0A918G8B6</accession>
<dbReference type="AlphaFoldDB" id="A0A918G8B6"/>
<evidence type="ECO:0000313" key="1">
    <source>
        <dbReference type="EMBL" id="GGS24631.1"/>
    </source>
</evidence>
<dbReference type="RefSeq" id="WP_189209683.1">
    <property type="nucleotide sequence ID" value="NZ_BMRB01000001.1"/>
</dbReference>
<evidence type="ECO:0008006" key="3">
    <source>
        <dbReference type="Google" id="ProtNLM"/>
    </source>
</evidence>
<comment type="caution">
    <text evidence="1">The sequence shown here is derived from an EMBL/GenBank/DDBJ whole genome shotgun (WGS) entry which is preliminary data.</text>
</comment>
<keyword evidence="2" id="KW-1185">Reference proteome</keyword>
<dbReference type="Pfam" id="PF04250">
    <property type="entry name" value="DUF429"/>
    <property type="match status" value="1"/>
</dbReference>
<evidence type="ECO:0000313" key="2">
    <source>
        <dbReference type="Proteomes" id="UP000660680"/>
    </source>
</evidence>
<dbReference type="InterPro" id="IPR007362">
    <property type="entry name" value="DUF429"/>
</dbReference>
<gene>
    <name evidence="1" type="ORF">GCM10010171_17270</name>
</gene>
<protein>
    <recommendedName>
        <fullName evidence="3">DUF429 domain-containing protein</fullName>
    </recommendedName>
</protein>